<reference evidence="2" key="1">
    <citation type="submission" date="2022-11" db="UniProtKB">
        <authorList>
            <consortium name="EnsemblMetazoa"/>
        </authorList>
    </citation>
    <scope>IDENTIFICATION</scope>
</reference>
<dbReference type="GeneID" id="114575433"/>
<dbReference type="KEGG" id="epa:114575433"/>
<organism evidence="2 3">
    <name type="scientific">Exaiptasia diaphana</name>
    <name type="common">Tropical sea anemone</name>
    <name type="synonym">Aiptasia pulchella</name>
    <dbReference type="NCBI Taxonomy" id="2652724"/>
    <lineage>
        <taxon>Eukaryota</taxon>
        <taxon>Metazoa</taxon>
        <taxon>Cnidaria</taxon>
        <taxon>Anthozoa</taxon>
        <taxon>Hexacorallia</taxon>
        <taxon>Actiniaria</taxon>
        <taxon>Aiptasiidae</taxon>
        <taxon>Exaiptasia</taxon>
    </lineage>
</organism>
<evidence type="ECO:0000313" key="2">
    <source>
        <dbReference type="EnsemblMetazoa" id="XP_028516058.1"/>
    </source>
</evidence>
<keyword evidence="1" id="KW-0732">Signal</keyword>
<dbReference type="RefSeq" id="XP_028516058.1">
    <property type="nucleotide sequence ID" value="XM_028660257.1"/>
</dbReference>
<proteinExistence type="predicted"/>
<dbReference type="EnsemblMetazoa" id="XM_028660257.1">
    <property type="protein sequence ID" value="XP_028516058.1"/>
    <property type="gene ID" value="LOC114575433"/>
</dbReference>
<feature type="chain" id="PRO_5037678240" evidence="1">
    <location>
        <begin position="26"/>
        <end position="122"/>
    </location>
</feature>
<dbReference type="AlphaFoldDB" id="A0A913YM04"/>
<name>A0A913YM04_EXADI</name>
<feature type="signal peptide" evidence="1">
    <location>
        <begin position="1"/>
        <end position="25"/>
    </location>
</feature>
<accession>A0A913YM04</accession>
<dbReference type="Proteomes" id="UP000887567">
    <property type="component" value="Unplaced"/>
</dbReference>
<evidence type="ECO:0000256" key="1">
    <source>
        <dbReference type="SAM" id="SignalP"/>
    </source>
</evidence>
<sequence length="122" mass="13505">MAVKKYQWFLTCIYVMSHGWQFLSAAPPVMDAFSDDINSCLFSKWKSVAISGNVECQSYGSDFKPLCYGLKSTGPALFAVCYNTNKQIPAFTAHVVKPVTGSSSDRPTFRKDKGKYGRLIVG</sequence>
<evidence type="ECO:0000313" key="3">
    <source>
        <dbReference type="Proteomes" id="UP000887567"/>
    </source>
</evidence>
<protein>
    <submittedName>
        <fullName evidence="2">Uncharacterized protein</fullName>
    </submittedName>
</protein>
<keyword evidence="3" id="KW-1185">Reference proteome</keyword>